<dbReference type="Pfam" id="PF16184">
    <property type="entry name" value="Cadherin_3"/>
    <property type="match status" value="1"/>
</dbReference>
<dbReference type="Proteomes" id="UP001266305">
    <property type="component" value="Unassembled WGS sequence"/>
</dbReference>
<feature type="region of interest" description="Disordered" evidence="1">
    <location>
        <begin position="1"/>
        <end position="20"/>
    </location>
</feature>
<dbReference type="EMBL" id="JASSZA010000008">
    <property type="protein sequence ID" value="KAK2103455.1"/>
    <property type="molecule type" value="Genomic_DNA"/>
</dbReference>
<feature type="compositionally biased region" description="Basic and acidic residues" evidence="1">
    <location>
        <begin position="107"/>
        <end position="116"/>
    </location>
</feature>
<keyword evidence="3" id="KW-1185">Reference proteome</keyword>
<evidence type="ECO:0000256" key="1">
    <source>
        <dbReference type="SAM" id="MobiDB-lite"/>
    </source>
</evidence>
<organism evidence="2 3">
    <name type="scientific">Saguinus oedipus</name>
    <name type="common">Cotton-top tamarin</name>
    <name type="synonym">Oedipomidas oedipus</name>
    <dbReference type="NCBI Taxonomy" id="9490"/>
    <lineage>
        <taxon>Eukaryota</taxon>
        <taxon>Metazoa</taxon>
        <taxon>Chordata</taxon>
        <taxon>Craniata</taxon>
        <taxon>Vertebrata</taxon>
        <taxon>Euteleostomi</taxon>
        <taxon>Mammalia</taxon>
        <taxon>Eutheria</taxon>
        <taxon>Euarchontoglires</taxon>
        <taxon>Primates</taxon>
        <taxon>Haplorrhini</taxon>
        <taxon>Platyrrhini</taxon>
        <taxon>Cebidae</taxon>
        <taxon>Callitrichinae</taxon>
        <taxon>Saguinus</taxon>
    </lineage>
</organism>
<feature type="region of interest" description="Disordered" evidence="1">
    <location>
        <begin position="83"/>
        <end position="116"/>
    </location>
</feature>
<sequence length="116" mass="12109">MAPIPSEALRGMDGDSGPEDLIYTIEQPSSGWVVLRAAPGTEVHSFSRPSWTVGSCCSHTEVGAEGLALGSCCPWGSPEVGSQLGPVDPMPPSPGALNRGFRFGLSDSEHASSRHF</sequence>
<gene>
    <name evidence="2" type="ORF">P7K49_017311</name>
</gene>
<name>A0ABQ9V364_SAGOE</name>
<reference evidence="2 3" key="1">
    <citation type="submission" date="2023-05" db="EMBL/GenBank/DDBJ databases">
        <title>B98-5 Cell Line De Novo Hybrid Assembly: An Optical Mapping Approach.</title>
        <authorList>
            <person name="Kananen K."/>
            <person name="Auerbach J.A."/>
            <person name="Kautto E."/>
            <person name="Blachly J.S."/>
        </authorList>
    </citation>
    <scope>NUCLEOTIDE SEQUENCE [LARGE SCALE GENOMIC DNA]</scope>
    <source>
        <strain evidence="2">B95-8</strain>
        <tissue evidence="2">Cell line</tissue>
    </source>
</reference>
<protein>
    <submittedName>
        <fullName evidence="2">Uncharacterized protein</fullName>
    </submittedName>
</protein>
<accession>A0ABQ9V364</accession>
<evidence type="ECO:0000313" key="2">
    <source>
        <dbReference type="EMBL" id="KAK2103455.1"/>
    </source>
</evidence>
<proteinExistence type="predicted"/>
<comment type="caution">
    <text evidence="2">The sequence shown here is derived from an EMBL/GenBank/DDBJ whole genome shotgun (WGS) entry which is preliminary data.</text>
</comment>
<evidence type="ECO:0000313" key="3">
    <source>
        <dbReference type="Proteomes" id="UP001266305"/>
    </source>
</evidence>